<sequence length="111" mass="11909">MSSIVARARSASYFSKSGNRSMIISAAPAETALCLVCFTKQRANKALTPTLSARGYAVGSLRISTTPSNNSSIPQIWVRSSDARVPAITVSINAAALIRSSMEESKRRCER</sequence>
<keyword evidence="2" id="KW-1185">Reference proteome</keyword>
<reference evidence="1 2" key="1">
    <citation type="journal article" date="2009" name="Nat. Genet.">
        <title>The genome of the cucumber, Cucumis sativus L.</title>
        <authorList>
            <person name="Huang S."/>
            <person name="Li R."/>
            <person name="Zhang Z."/>
            <person name="Li L."/>
            <person name="Gu X."/>
            <person name="Fan W."/>
            <person name="Lucas W.J."/>
            <person name="Wang X."/>
            <person name="Xie B."/>
            <person name="Ni P."/>
            <person name="Ren Y."/>
            <person name="Zhu H."/>
            <person name="Li J."/>
            <person name="Lin K."/>
            <person name="Jin W."/>
            <person name="Fei Z."/>
            <person name="Li G."/>
            <person name="Staub J."/>
            <person name="Kilian A."/>
            <person name="van der Vossen E.A."/>
            <person name="Wu Y."/>
            <person name="Guo J."/>
            <person name="He J."/>
            <person name="Jia Z."/>
            <person name="Ren Y."/>
            <person name="Tian G."/>
            <person name="Lu Y."/>
            <person name="Ruan J."/>
            <person name="Qian W."/>
            <person name="Wang M."/>
            <person name="Huang Q."/>
            <person name="Li B."/>
            <person name="Xuan Z."/>
            <person name="Cao J."/>
            <person name="Asan"/>
            <person name="Wu Z."/>
            <person name="Zhang J."/>
            <person name="Cai Q."/>
            <person name="Bai Y."/>
            <person name="Zhao B."/>
            <person name="Han Y."/>
            <person name="Li Y."/>
            <person name="Li X."/>
            <person name="Wang S."/>
            <person name="Shi Q."/>
            <person name="Liu S."/>
            <person name="Cho W.K."/>
            <person name="Kim J.Y."/>
            <person name="Xu Y."/>
            <person name="Heller-Uszynska K."/>
            <person name="Miao H."/>
            <person name="Cheng Z."/>
            <person name="Zhang S."/>
            <person name="Wu J."/>
            <person name="Yang Y."/>
            <person name="Kang H."/>
            <person name="Li M."/>
            <person name="Liang H."/>
            <person name="Ren X."/>
            <person name="Shi Z."/>
            <person name="Wen M."/>
            <person name="Jian M."/>
            <person name="Yang H."/>
            <person name="Zhang G."/>
            <person name="Yang Z."/>
            <person name="Chen R."/>
            <person name="Liu S."/>
            <person name="Li J."/>
            <person name="Ma L."/>
            <person name="Liu H."/>
            <person name="Zhou Y."/>
            <person name="Zhao J."/>
            <person name="Fang X."/>
            <person name="Li G."/>
            <person name="Fang L."/>
            <person name="Li Y."/>
            <person name="Liu D."/>
            <person name="Zheng H."/>
            <person name="Zhang Y."/>
            <person name="Qin N."/>
            <person name="Li Z."/>
            <person name="Yang G."/>
            <person name="Yang S."/>
            <person name="Bolund L."/>
            <person name="Kristiansen K."/>
            <person name="Zheng H."/>
            <person name="Li S."/>
            <person name="Zhang X."/>
            <person name="Yang H."/>
            <person name="Wang J."/>
            <person name="Sun R."/>
            <person name="Zhang B."/>
            <person name="Jiang S."/>
            <person name="Wang J."/>
            <person name="Du Y."/>
            <person name="Li S."/>
        </authorList>
    </citation>
    <scope>NUCLEOTIDE SEQUENCE [LARGE SCALE GENOMIC DNA]</scope>
    <source>
        <strain evidence="2">cv. 9930</strain>
    </source>
</reference>
<dbReference type="Proteomes" id="UP000029981">
    <property type="component" value="Chromosome 3"/>
</dbReference>
<evidence type="ECO:0000313" key="1">
    <source>
        <dbReference type="EMBL" id="KGN57521.1"/>
    </source>
</evidence>
<reference evidence="1 2" key="3">
    <citation type="journal article" date="2010" name="BMC Genomics">
        <title>Transcriptome sequencing and comparative analysis of cucumber flowers with different sex types.</title>
        <authorList>
            <person name="Guo S."/>
            <person name="Zheng Y."/>
            <person name="Joung J.G."/>
            <person name="Liu S."/>
            <person name="Zhang Z."/>
            <person name="Crasta O.R."/>
            <person name="Sobral B.W."/>
            <person name="Xu Y."/>
            <person name="Huang S."/>
            <person name="Fei Z."/>
        </authorList>
    </citation>
    <scope>NUCLEOTIDE SEQUENCE [LARGE SCALE GENOMIC DNA]</scope>
    <source>
        <strain evidence="2">cv. 9930</strain>
    </source>
</reference>
<name>A0A0A0LBX9_CUCSA</name>
<proteinExistence type="predicted"/>
<reference evidence="1 2" key="4">
    <citation type="journal article" date="2011" name="BMC Genomics">
        <title>RNA-Seq improves annotation of protein-coding genes in the cucumber genome.</title>
        <authorList>
            <person name="Li Z."/>
            <person name="Zhang Z."/>
            <person name="Yan P."/>
            <person name="Huang S."/>
            <person name="Fei Z."/>
            <person name="Lin K."/>
        </authorList>
    </citation>
    <scope>NUCLEOTIDE SEQUENCE [LARGE SCALE GENOMIC DNA]</scope>
    <source>
        <strain evidence="2">cv. 9930</strain>
    </source>
</reference>
<reference evidence="1 2" key="2">
    <citation type="journal article" date="2009" name="PLoS ONE">
        <title>An integrated genetic and cytogenetic map of the cucumber genome.</title>
        <authorList>
            <person name="Ren Y."/>
            <person name="Zhang Z."/>
            <person name="Liu J."/>
            <person name="Staub J.E."/>
            <person name="Han Y."/>
            <person name="Cheng Z."/>
            <person name="Li X."/>
            <person name="Lu J."/>
            <person name="Miao H."/>
            <person name="Kang H."/>
            <person name="Xie B."/>
            <person name="Gu X."/>
            <person name="Wang X."/>
            <person name="Du Y."/>
            <person name="Jin W."/>
            <person name="Huang S."/>
        </authorList>
    </citation>
    <scope>NUCLEOTIDE SEQUENCE [LARGE SCALE GENOMIC DNA]</scope>
    <source>
        <strain evidence="2">cv. 9930</strain>
    </source>
</reference>
<dbReference type="AlphaFoldDB" id="A0A0A0LBX9"/>
<dbReference type="EMBL" id="CM002924">
    <property type="protein sequence ID" value="KGN57521.1"/>
    <property type="molecule type" value="Genomic_DNA"/>
</dbReference>
<accession>A0A0A0LBX9</accession>
<gene>
    <name evidence="1" type="ORF">Csa_3G203520</name>
</gene>
<evidence type="ECO:0000313" key="2">
    <source>
        <dbReference type="Proteomes" id="UP000029981"/>
    </source>
</evidence>
<organism evidence="1 2">
    <name type="scientific">Cucumis sativus</name>
    <name type="common">Cucumber</name>
    <dbReference type="NCBI Taxonomy" id="3659"/>
    <lineage>
        <taxon>Eukaryota</taxon>
        <taxon>Viridiplantae</taxon>
        <taxon>Streptophyta</taxon>
        <taxon>Embryophyta</taxon>
        <taxon>Tracheophyta</taxon>
        <taxon>Spermatophyta</taxon>
        <taxon>Magnoliopsida</taxon>
        <taxon>eudicotyledons</taxon>
        <taxon>Gunneridae</taxon>
        <taxon>Pentapetalae</taxon>
        <taxon>rosids</taxon>
        <taxon>fabids</taxon>
        <taxon>Cucurbitales</taxon>
        <taxon>Cucurbitaceae</taxon>
        <taxon>Benincaseae</taxon>
        <taxon>Cucumis</taxon>
    </lineage>
</organism>
<protein>
    <submittedName>
        <fullName evidence="1">Uncharacterized protein</fullName>
    </submittedName>
</protein>
<dbReference type="Gramene" id="KGN57521">
    <property type="protein sequence ID" value="KGN57521"/>
    <property type="gene ID" value="Csa_3G203520"/>
</dbReference>